<dbReference type="EC" id="5.4.99.-" evidence="5"/>
<comment type="catalytic activity">
    <reaction evidence="5">
        <text>a uridine in RNA = a pseudouridine in RNA</text>
        <dbReference type="Rhea" id="RHEA:48348"/>
        <dbReference type="Rhea" id="RHEA-COMP:12068"/>
        <dbReference type="Rhea" id="RHEA-COMP:12069"/>
        <dbReference type="ChEBI" id="CHEBI:65314"/>
        <dbReference type="ChEBI" id="CHEBI:65315"/>
    </reaction>
</comment>
<dbReference type="PANTHER" id="PTHR21600:SF44">
    <property type="entry name" value="RIBOSOMAL LARGE SUBUNIT PSEUDOURIDINE SYNTHASE D"/>
    <property type="match status" value="1"/>
</dbReference>
<sequence>MKAGREEDLSLTVPDDVRMARADRMLANLHPDLSRSRWQKLFQDGRVWMDDRVLRQKDKLRAGDAVQVSLPPIQPLELVPVDMDLDVLFEDENLLVLNKRAGVVVHPGAGTGSDTLVHGLLHHCKGSLHGIGGTERPGIVHRLDKETSGVMLVAKSEQAFHPLAEQFAERQVKKYYTALVARVPGAANGSIDQPIGRHAVHRTRMTCRADGRSALTDYSVIEAYGKAAALVRLQIHTGRTHQIRVHMKWLGHPILGDTLYGFRPALLPDTAKALDIPRVMLHATEIEFTHPVTNEIMRISTPLPEDFEDLQILLRKNYPVAESH</sequence>
<dbReference type="GO" id="GO:0009982">
    <property type="term" value="F:pseudouridine synthase activity"/>
    <property type="evidence" value="ECO:0007669"/>
    <property type="project" value="InterPro"/>
</dbReference>
<keyword evidence="2 5" id="KW-0413">Isomerase</keyword>
<dbReference type="SUPFAM" id="SSF55120">
    <property type="entry name" value="Pseudouridine synthase"/>
    <property type="match status" value="1"/>
</dbReference>
<dbReference type="NCBIfam" id="TIGR00005">
    <property type="entry name" value="rluA_subfam"/>
    <property type="match status" value="1"/>
</dbReference>
<evidence type="ECO:0000256" key="3">
    <source>
        <dbReference type="PIRSR" id="PIRSR606225-1"/>
    </source>
</evidence>
<dbReference type="GO" id="GO:0000455">
    <property type="term" value="P:enzyme-directed rRNA pseudouridine synthesis"/>
    <property type="evidence" value="ECO:0007669"/>
    <property type="project" value="TreeGrafter"/>
</dbReference>
<dbReference type="InterPro" id="IPR006224">
    <property type="entry name" value="PsdUridine_synth_RluA-like_CS"/>
</dbReference>
<dbReference type="EMBL" id="JAAGNX010000003">
    <property type="protein sequence ID" value="NDV63014.1"/>
    <property type="molecule type" value="Genomic_DNA"/>
</dbReference>
<dbReference type="InterPro" id="IPR050188">
    <property type="entry name" value="RluA_PseudoU_synthase"/>
</dbReference>
<dbReference type="PROSITE" id="PS50889">
    <property type="entry name" value="S4"/>
    <property type="match status" value="1"/>
</dbReference>
<evidence type="ECO:0000256" key="5">
    <source>
        <dbReference type="RuleBase" id="RU362028"/>
    </source>
</evidence>
<dbReference type="Proteomes" id="UP000478417">
    <property type="component" value="Unassembled WGS sequence"/>
</dbReference>
<proteinExistence type="inferred from homology"/>
<evidence type="ECO:0000256" key="4">
    <source>
        <dbReference type="PROSITE-ProRule" id="PRU00182"/>
    </source>
</evidence>
<comment type="similarity">
    <text evidence="1 5">Belongs to the pseudouridine synthase RluA family.</text>
</comment>
<evidence type="ECO:0000313" key="7">
    <source>
        <dbReference type="EMBL" id="NDV63014.1"/>
    </source>
</evidence>
<accession>A0A6B2M4I8</accession>
<keyword evidence="8" id="KW-1185">Reference proteome</keyword>
<dbReference type="GO" id="GO:0003723">
    <property type="term" value="F:RNA binding"/>
    <property type="evidence" value="ECO:0007669"/>
    <property type="project" value="UniProtKB-KW"/>
</dbReference>
<keyword evidence="4" id="KW-0694">RNA-binding</keyword>
<name>A0A6B2M4I8_9BACT</name>
<evidence type="ECO:0000259" key="6">
    <source>
        <dbReference type="Pfam" id="PF00849"/>
    </source>
</evidence>
<comment type="function">
    <text evidence="5">Responsible for synthesis of pseudouridine from uracil.</text>
</comment>
<organism evidence="7 8">
    <name type="scientific">Oceanipulchritudo coccoides</name>
    <dbReference type="NCBI Taxonomy" id="2706888"/>
    <lineage>
        <taxon>Bacteria</taxon>
        <taxon>Pseudomonadati</taxon>
        <taxon>Verrucomicrobiota</taxon>
        <taxon>Opitutia</taxon>
        <taxon>Puniceicoccales</taxon>
        <taxon>Oceanipulchritudinaceae</taxon>
        <taxon>Oceanipulchritudo</taxon>
    </lineage>
</organism>
<dbReference type="SUPFAM" id="SSF55174">
    <property type="entry name" value="Alpha-L RNA-binding motif"/>
    <property type="match status" value="1"/>
</dbReference>
<dbReference type="AlphaFoldDB" id="A0A6B2M4I8"/>
<dbReference type="Gene3D" id="3.30.2350.10">
    <property type="entry name" value="Pseudouridine synthase"/>
    <property type="match status" value="1"/>
</dbReference>
<dbReference type="Pfam" id="PF00849">
    <property type="entry name" value="PseudoU_synth_2"/>
    <property type="match status" value="1"/>
</dbReference>
<evidence type="ECO:0000256" key="1">
    <source>
        <dbReference type="ARBA" id="ARBA00010876"/>
    </source>
</evidence>
<dbReference type="Gene3D" id="3.10.290.10">
    <property type="entry name" value="RNA-binding S4 domain"/>
    <property type="match status" value="1"/>
</dbReference>
<dbReference type="PROSITE" id="PS01129">
    <property type="entry name" value="PSI_RLU"/>
    <property type="match status" value="1"/>
</dbReference>
<protein>
    <recommendedName>
        <fullName evidence="5">Pseudouridine synthase</fullName>
        <ecNumber evidence="5">5.4.99.-</ecNumber>
    </recommendedName>
</protein>
<feature type="active site" evidence="3">
    <location>
        <position position="144"/>
    </location>
</feature>
<evidence type="ECO:0000256" key="2">
    <source>
        <dbReference type="ARBA" id="ARBA00023235"/>
    </source>
</evidence>
<feature type="domain" description="Pseudouridine synthase RsuA/RluA-like" evidence="6">
    <location>
        <begin position="93"/>
        <end position="248"/>
    </location>
</feature>
<dbReference type="InterPro" id="IPR020103">
    <property type="entry name" value="PsdUridine_synth_cat_dom_sf"/>
</dbReference>
<dbReference type="CDD" id="cd00165">
    <property type="entry name" value="S4"/>
    <property type="match status" value="1"/>
</dbReference>
<dbReference type="InterPro" id="IPR006145">
    <property type="entry name" value="PsdUridine_synth_RsuA/RluA"/>
</dbReference>
<dbReference type="InterPro" id="IPR036986">
    <property type="entry name" value="S4_RNA-bd_sf"/>
</dbReference>
<dbReference type="PANTHER" id="PTHR21600">
    <property type="entry name" value="MITOCHONDRIAL RNA PSEUDOURIDINE SYNTHASE"/>
    <property type="match status" value="1"/>
</dbReference>
<dbReference type="RefSeq" id="WP_163965929.1">
    <property type="nucleotide sequence ID" value="NZ_JAAGNX010000003.1"/>
</dbReference>
<reference evidence="7 8" key="1">
    <citation type="submission" date="2020-02" db="EMBL/GenBank/DDBJ databases">
        <title>Albibacoteraceae fam. nov., the first described family within the subdivision 4 Verrucomicrobia.</title>
        <authorList>
            <person name="Xi F."/>
        </authorList>
    </citation>
    <scope>NUCLEOTIDE SEQUENCE [LARGE SCALE GENOMIC DNA]</scope>
    <source>
        <strain evidence="7 8">CK1056</strain>
    </source>
</reference>
<dbReference type="InterPro" id="IPR006225">
    <property type="entry name" value="PsdUridine_synth_RluC/D"/>
</dbReference>
<evidence type="ECO:0000313" key="8">
    <source>
        <dbReference type="Proteomes" id="UP000478417"/>
    </source>
</evidence>
<dbReference type="CDD" id="cd02869">
    <property type="entry name" value="PseudoU_synth_RluA_like"/>
    <property type="match status" value="1"/>
</dbReference>
<gene>
    <name evidence="7" type="ORF">G0Q06_11170</name>
</gene>
<comment type="caution">
    <text evidence="7">The sequence shown here is derived from an EMBL/GenBank/DDBJ whole genome shotgun (WGS) entry which is preliminary data.</text>
</comment>
<dbReference type="GO" id="GO:0140098">
    <property type="term" value="F:catalytic activity, acting on RNA"/>
    <property type="evidence" value="ECO:0007669"/>
    <property type="project" value="UniProtKB-ARBA"/>
</dbReference>